<dbReference type="EMBL" id="CP045798">
    <property type="protein sequence ID" value="QNB45418.1"/>
    <property type="molecule type" value="Genomic_DNA"/>
</dbReference>
<organism evidence="3 4">
    <name type="scientific">Thermanaerosceptrum fracticalcis</name>
    <dbReference type="NCBI Taxonomy" id="1712410"/>
    <lineage>
        <taxon>Bacteria</taxon>
        <taxon>Bacillati</taxon>
        <taxon>Bacillota</taxon>
        <taxon>Clostridia</taxon>
        <taxon>Eubacteriales</taxon>
        <taxon>Peptococcaceae</taxon>
        <taxon>Thermanaerosceptrum</taxon>
    </lineage>
</organism>
<dbReference type="KEGG" id="tfr:BR63_03255"/>
<evidence type="ECO:0000313" key="4">
    <source>
        <dbReference type="Proteomes" id="UP000515847"/>
    </source>
</evidence>
<dbReference type="RefSeq" id="WP_034423045.1">
    <property type="nucleotide sequence ID" value="NZ_CP045798.1"/>
</dbReference>
<keyword evidence="2" id="KW-0812">Transmembrane</keyword>
<name>A0A7G6E014_THEFR</name>
<keyword evidence="4" id="KW-1185">Reference proteome</keyword>
<feature type="transmembrane region" description="Helical" evidence="2">
    <location>
        <begin position="39"/>
        <end position="58"/>
    </location>
</feature>
<keyword evidence="2" id="KW-0472">Membrane</keyword>
<evidence type="ECO:0000256" key="1">
    <source>
        <dbReference type="SAM" id="MobiDB-lite"/>
    </source>
</evidence>
<gene>
    <name evidence="3" type="ORF">BR63_03255</name>
</gene>
<keyword evidence="2" id="KW-1133">Transmembrane helix</keyword>
<proteinExistence type="predicted"/>
<reference evidence="3 4" key="1">
    <citation type="journal article" date="2019" name="Front. Microbiol.">
        <title>Thermoanaerosceptrum fracticalcis gen. nov. sp. nov., a Novel Fumarate-Fermenting Microorganism From a Deep Fractured Carbonate Aquifer of the US Great Basin.</title>
        <authorList>
            <person name="Hamilton-Brehm S.D."/>
            <person name="Stewart L.E."/>
            <person name="Zavarin M."/>
            <person name="Caldwell M."/>
            <person name="Lawson P.A."/>
            <person name="Onstott T.C."/>
            <person name="Grzymski J."/>
            <person name="Neveux I."/>
            <person name="Lollar B.S."/>
            <person name="Russell C.E."/>
            <person name="Moser D.P."/>
        </authorList>
    </citation>
    <scope>NUCLEOTIDE SEQUENCE [LARGE SCALE GENOMIC DNA]</scope>
    <source>
        <strain evidence="3 4">DRI-13</strain>
    </source>
</reference>
<dbReference type="Proteomes" id="UP000515847">
    <property type="component" value="Chromosome"/>
</dbReference>
<sequence length="59" mass="6255">MPKGVSPGIFSPAPYAPTRSGGFGKEQGGEPQLSAAADFILANISMVVKIIFVFFCFFL</sequence>
<evidence type="ECO:0000256" key="2">
    <source>
        <dbReference type="SAM" id="Phobius"/>
    </source>
</evidence>
<accession>A0A7G6E014</accession>
<dbReference type="AlphaFoldDB" id="A0A7G6E014"/>
<evidence type="ECO:0000313" key="3">
    <source>
        <dbReference type="EMBL" id="QNB45418.1"/>
    </source>
</evidence>
<protein>
    <submittedName>
        <fullName evidence="3">Uncharacterized protein</fullName>
    </submittedName>
</protein>
<feature type="region of interest" description="Disordered" evidence="1">
    <location>
        <begin position="1"/>
        <end position="27"/>
    </location>
</feature>